<sequence length="108" mass="12145">MAQRWYLKTDVGRLKKGAISHAQFMKLGRHDRENNTMPLSWALADGLVEADASEADTIDKLTIYAPGEMPKSVAAEDQNNNPPENPPKKKRFLVNKLGEIIRAKETKK</sequence>
<organism evidence="2 3">
    <name type="scientific">Candidatus Gottesmanbacteria bacterium RIFCSPLOWO2_01_FULL_39_12b</name>
    <dbReference type="NCBI Taxonomy" id="1798388"/>
    <lineage>
        <taxon>Bacteria</taxon>
        <taxon>Candidatus Gottesmaniibacteriota</taxon>
    </lineage>
</organism>
<dbReference type="AlphaFoldDB" id="A0A1F6AN45"/>
<gene>
    <name evidence="2" type="ORF">A2960_03925</name>
</gene>
<evidence type="ECO:0000256" key="1">
    <source>
        <dbReference type="SAM" id="MobiDB-lite"/>
    </source>
</evidence>
<name>A0A1F6AN45_9BACT</name>
<evidence type="ECO:0000313" key="2">
    <source>
        <dbReference type="EMBL" id="OGG26114.1"/>
    </source>
</evidence>
<protein>
    <submittedName>
        <fullName evidence="2">Uncharacterized protein</fullName>
    </submittedName>
</protein>
<evidence type="ECO:0000313" key="3">
    <source>
        <dbReference type="Proteomes" id="UP000176609"/>
    </source>
</evidence>
<proteinExistence type="predicted"/>
<feature type="region of interest" description="Disordered" evidence="1">
    <location>
        <begin position="69"/>
        <end position="94"/>
    </location>
</feature>
<comment type="caution">
    <text evidence="2">The sequence shown here is derived from an EMBL/GenBank/DDBJ whole genome shotgun (WGS) entry which is preliminary data.</text>
</comment>
<dbReference type="Proteomes" id="UP000176609">
    <property type="component" value="Unassembled WGS sequence"/>
</dbReference>
<accession>A0A1F6AN45</accession>
<dbReference type="EMBL" id="MFJR01000013">
    <property type="protein sequence ID" value="OGG26114.1"/>
    <property type="molecule type" value="Genomic_DNA"/>
</dbReference>
<reference evidence="2 3" key="1">
    <citation type="journal article" date="2016" name="Nat. Commun.">
        <title>Thousands of microbial genomes shed light on interconnected biogeochemical processes in an aquifer system.</title>
        <authorList>
            <person name="Anantharaman K."/>
            <person name="Brown C.T."/>
            <person name="Hug L.A."/>
            <person name="Sharon I."/>
            <person name="Castelle C.J."/>
            <person name="Probst A.J."/>
            <person name="Thomas B.C."/>
            <person name="Singh A."/>
            <person name="Wilkins M.J."/>
            <person name="Karaoz U."/>
            <person name="Brodie E.L."/>
            <person name="Williams K.H."/>
            <person name="Hubbard S.S."/>
            <person name="Banfield J.F."/>
        </authorList>
    </citation>
    <scope>NUCLEOTIDE SEQUENCE [LARGE SCALE GENOMIC DNA]</scope>
</reference>